<keyword evidence="2" id="KW-1185">Reference proteome</keyword>
<protein>
    <submittedName>
        <fullName evidence="1">Uncharacterized protein</fullName>
    </submittedName>
</protein>
<evidence type="ECO:0000313" key="2">
    <source>
        <dbReference type="Proteomes" id="UP000321389"/>
    </source>
</evidence>
<proteinExistence type="predicted"/>
<dbReference type="RefSeq" id="WP_146301569.1">
    <property type="nucleotide sequence ID" value="NZ_CP042301.2"/>
</dbReference>
<name>A0A5B8L4T4_9HYPH</name>
<dbReference type="AlphaFoldDB" id="A0A5B8L4T4"/>
<reference evidence="1" key="1">
    <citation type="submission" date="2020-04" db="EMBL/GenBank/DDBJ databases">
        <title>Nitratireductor sp. nov. isolated from mangrove soil.</title>
        <authorList>
            <person name="Ye Y."/>
        </authorList>
    </citation>
    <scope>NUCLEOTIDE SEQUENCE</scope>
    <source>
        <strain evidence="1">SY7</strain>
    </source>
</reference>
<accession>A0A5B8L4T4</accession>
<dbReference type="Proteomes" id="UP000321389">
    <property type="component" value="Chromosome"/>
</dbReference>
<dbReference type="KEGG" id="niy:FQ775_22620"/>
<sequence>MNPETGVTILTILQKRVPFDPTAIVYFNGKVATVFGMSFVGRDLGEDFDRFVFESDRSGTGPAEFVYTNEIRQILDPTNGQVIFDATDK</sequence>
<evidence type="ECO:0000313" key="1">
    <source>
        <dbReference type="EMBL" id="QDZ02935.1"/>
    </source>
</evidence>
<gene>
    <name evidence="1" type="ORF">FQ775_22620</name>
</gene>
<organism evidence="1 2">
    <name type="scientific">Nitratireductor mangrovi</name>
    <dbReference type="NCBI Taxonomy" id="2599600"/>
    <lineage>
        <taxon>Bacteria</taxon>
        <taxon>Pseudomonadati</taxon>
        <taxon>Pseudomonadota</taxon>
        <taxon>Alphaproteobacteria</taxon>
        <taxon>Hyphomicrobiales</taxon>
        <taxon>Phyllobacteriaceae</taxon>
        <taxon>Nitratireductor</taxon>
    </lineage>
</organism>
<dbReference type="EMBL" id="CP042301">
    <property type="protein sequence ID" value="QDZ02935.1"/>
    <property type="molecule type" value="Genomic_DNA"/>
</dbReference>